<evidence type="ECO:0000313" key="6">
    <source>
        <dbReference type="Proteomes" id="UP001465976"/>
    </source>
</evidence>
<feature type="compositionally biased region" description="Basic and acidic residues" evidence="3">
    <location>
        <begin position="467"/>
        <end position="486"/>
    </location>
</feature>
<feature type="compositionally biased region" description="Basic and acidic residues" evidence="3">
    <location>
        <begin position="21"/>
        <end position="41"/>
    </location>
</feature>
<keyword evidence="1" id="KW-0863">Zinc-finger</keyword>
<organism evidence="5 6">
    <name type="scientific">Marasmius crinis-equi</name>
    <dbReference type="NCBI Taxonomy" id="585013"/>
    <lineage>
        <taxon>Eukaryota</taxon>
        <taxon>Fungi</taxon>
        <taxon>Dikarya</taxon>
        <taxon>Basidiomycota</taxon>
        <taxon>Agaricomycotina</taxon>
        <taxon>Agaricomycetes</taxon>
        <taxon>Agaricomycetidae</taxon>
        <taxon>Agaricales</taxon>
        <taxon>Marasmiineae</taxon>
        <taxon>Marasmiaceae</taxon>
        <taxon>Marasmius</taxon>
    </lineage>
</organism>
<feature type="region of interest" description="Disordered" evidence="3">
    <location>
        <begin position="1"/>
        <end position="107"/>
    </location>
</feature>
<keyword evidence="6" id="KW-1185">Reference proteome</keyword>
<comment type="caution">
    <text evidence="5">The sequence shown here is derived from an EMBL/GenBank/DDBJ whole genome shotgun (WGS) entry which is preliminary data.</text>
</comment>
<feature type="region of interest" description="Disordered" evidence="3">
    <location>
        <begin position="415"/>
        <end position="437"/>
    </location>
</feature>
<dbReference type="Proteomes" id="UP001465976">
    <property type="component" value="Unassembled WGS sequence"/>
</dbReference>
<evidence type="ECO:0000256" key="1">
    <source>
        <dbReference type="PROSITE-ProRule" id="PRU00723"/>
    </source>
</evidence>
<keyword evidence="2" id="KW-0175">Coiled coil</keyword>
<evidence type="ECO:0000259" key="4">
    <source>
        <dbReference type="PROSITE" id="PS50103"/>
    </source>
</evidence>
<accession>A0ABR3G014</accession>
<dbReference type="InterPro" id="IPR000571">
    <property type="entry name" value="Znf_CCCH"/>
</dbReference>
<feature type="region of interest" description="Disordered" evidence="3">
    <location>
        <begin position="467"/>
        <end position="497"/>
    </location>
</feature>
<feature type="region of interest" description="Disordered" evidence="3">
    <location>
        <begin position="119"/>
        <end position="345"/>
    </location>
</feature>
<dbReference type="PROSITE" id="PS50103">
    <property type="entry name" value="ZF_C3H1"/>
    <property type="match status" value="1"/>
</dbReference>
<keyword evidence="1" id="KW-0479">Metal-binding</keyword>
<evidence type="ECO:0000256" key="2">
    <source>
        <dbReference type="SAM" id="Coils"/>
    </source>
</evidence>
<keyword evidence="1" id="KW-0862">Zinc</keyword>
<feature type="compositionally biased region" description="Polar residues" evidence="3">
    <location>
        <begin position="330"/>
        <end position="345"/>
    </location>
</feature>
<feature type="zinc finger region" description="C3H1-type" evidence="1">
    <location>
        <begin position="1"/>
        <end position="33"/>
    </location>
</feature>
<feature type="compositionally biased region" description="Basic and acidic residues" evidence="3">
    <location>
        <begin position="119"/>
        <end position="131"/>
    </location>
</feature>
<sequence length="698" mass="77740">MPFARCREYDDDGFPVRGGCRRGDECGFIHPDNRNWNEAPRKSNQGFRGPGASGRNSGAGPPRHANVVDRMASSKWSIPSSPPKADSSSRQKPDWETDNWVSKDTGKSSTITTCLDLTWKADARRDDDKGKSTISGRGDSDGSSRRWANISKNTSINKPIAQPTEWGDGSGVWGGGDSTWEDKDKSLNEDVASAWGVKSDTTKPSGSGSGSCTAQPASNGPPPSSSTSGGKANSRENPPATADPRLRNTSTDPKTRTEQARPTVSTSGIRKPSVRESPVEPPSASSNSVTPSASPVVAPRIPTGPRVSVKKPFERLEPVSASKRSREISPAQSEVSHITSNPDQSRSLYVESIEKMVTLALHQKQLAEAQARHDRWKRIQASKQLERVRPGGRKKLNDTRYALYKECQNLKKRLGREQRSLSRLPDLSSPPKFEGGTDIATLKQTTVSYIKEAEEWIMNYQRRQEQEQAEKERMEREQRERREALQKEAPQSEPDPLQVLGDRIANLRVSMEELGDDIDDSRDFDAAREAEYAAHSKIRSKLSELEPEIQEHAEDIPKLRAELEAKQRLLVKMQEKHEENLRVKAQIEQTMAAFEQSQRDRAARIEALRGELIGLHNLRPISYQDQLRPQIDSLVETTIKEQVLPVLEVLSTHCREAADESCQLATSRIEEKLRSIEAFTSQIRAAAEQESTLVRGHQ</sequence>
<protein>
    <recommendedName>
        <fullName evidence="4">C3H1-type domain-containing protein</fullName>
    </recommendedName>
</protein>
<gene>
    <name evidence="5" type="ORF">V5O48_000940</name>
</gene>
<proteinExistence type="predicted"/>
<dbReference type="EMBL" id="JBAHYK010000017">
    <property type="protein sequence ID" value="KAL0581047.1"/>
    <property type="molecule type" value="Genomic_DNA"/>
</dbReference>
<feature type="compositionally biased region" description="Low complexity" evidence="3">
    <location>
        <begin position="282"/>
        <end position="299"/>
    </location>
</feature>
<evidence type="ECO:0000256" key="3">
    <source>
        <dbReference type="SAM" id="MobiDB-lite"/>
    </source>
</evidence>
<name>A0ABR3G014_9AGAR</name>
<feature type="compositionally biased region" description="Polar residues" evidence="3">
    <location>
        <begin position="202"/>
        <end position="217"/>
    </location>
</feature>
<reference evidence="5 6" key="1">
    <citation type="submission" date="2024-02" db="EMBL/GenBank/DDBJ databases">
        <title>A draft genome for the cacao thread blight pathogen Marasmius crinis-equi.</title>
        <authorList>
            <person name="Cohen S.P."/>
            <person name="Baruah I.K."/>
            <person name="Amoako-Attah I."/>
            <person name="Bukari Y."/>
            <person name="Meinhardt L.W."/>
            <person name="Bailey B.A."/>
        </authorList>
    </citation>
    <scope>NUCLEOTIDE SEQUENCE [LARGE SCALE GENOMIC DNA]</scope>
    <source>
        <strain evidence="5 6">GH-76</strain>
    </source>
</reference>
<feature type="coiled-coil region" evidence="2">
    <location>
        <begin position="549"/>
        <end position="576"/>
    </location>
</feature>
<evidence type="ECO:0000313" key="5">
    <source>
        <dbReference type="EMBL" id="KAL0581047.1"/>
    </source>
</evidence>
<feature type="domain" description="C3H1-type" evidence="4">
    <location>
        <begin position="1"/>
        <end position="33"/>
    </location>
</feature>
<feature type="compositionally biased region" description="Low complexity" evidence="3">
    <location>
        <begin position="421"/>
        <end position="431"/>
    </location>
</feature>
<feature type="compositionally biased region" description="Gly residues" evidence="3">
    <location>
        <begin position="168"/>
        <end position="177"/>
    </location>
</feature>